<dbReference type="RefSeq" id="WP_071504176.1">
    <property type="nucleotide sequence ID" value="NZ_MORL01000008.1"/>
</dbReference>
<evidence type="ECO:0000313" key="2">
    <source>
        <dbReference type="Proteomes" id="UP000181790"/>
    </source>
</evidence>
<sequence length="97" mass="11297">MLYGYQPHELPSSATQKALVDFRQEFDELCRRHGVENYLFKFDWVCPDTGRYYEPIAIKAEDIEGAYGMVEQLFSDISDWADTINPCAEHDINDRSN</sequence>
<accession>A0A1S2VII1</accession>
<evidence type="ECO:0000313" key="1">
    <source>
        <dbReference type="EMBL" id="OIN58026.1"/>
    </source>
</evidence>
<comment type="caution">
    <text evidence="1">The sequence shown here is derived from an EMBL/GenBank/DDBJ whole genome shotgun (WGS) entry which is preliminary data.</text>
</comment>
<keyword evidence="2" id="KW-1185">Reference proteome</keyword>
<name>A0A1S2VII1_9BACT</name>
<reference evidence="1 2" key="1">
    <citation type="submission" date="2016-10" db="EMBL/GenBank/DDBJ databases">
        <title>Arsenicibacter rosenii gen. nov., sp. nov., an efficient arsenic-methylating bacterium isolated from an arsenic-contaminated paddy soil.</title>
        <authorList>
            <person name="Huang K."/>
        </authorList>
    </citation>
    <scope>NUCLEOTIDE SEQUENCE [LARGE SCALE GENOMIC DNA]</scope>
    <source>
        <strain evidence="1 2">SM-1</strain>
    </source>
</reference>
<dbReference type="EMBL" id="MORL01000008">
    <property type="protein sequence ID" value="OIN58026.1"/>
    <property type="molecule type" value="Genomic_DNA"/>
</dbReference>
<protein>
    <submittedName>
        <fullName evidence="1">Uncharacterized protein</fullName>
    </submittedName>
</protein>
<dbReference type="AlphaFoldDB" id="A0A1S2VII1"/>
<organism evidence="1 2">
    <name type="scientific">Arsenicibacter rosenii</name>
    <dbReference type="NCBI Taxonomy" id="1750698"/>
    <lineage>
        <taxon>Bacteria</taxon>
        <taxon>Pseudomonadati</taxon>
        <taxon>Bacteroidota</taxon>
        <taxon>Cytophagia</taxon>
        <taxon>Cytophagales</taxon>
        <taxon>Spirosomataceae</taxon>
        <taxon>Arsenicibacter</taxon>
    </lineage>
</organism>
<gene>
    <name evidence="1" type="ORF">BLX24_15945</name>
</gene>
<proteinExistence type="predicted"/>
<dbReference type="Proteomes" id="UP000181790">
    <property type="component" value="Unassembled WGS sequence"/>
</dbReference>